<gene>
    <name evidence="1" type="ORF">K2173_014410</name>
</gene>
<accession>A0AAV8S522</accession>
<evidence type="ECO:0000313" key="2">
    <source>
        <dbReference type="Proteomes" id="UP001159364"/>
    </source>
</evidence>
<reference evidence="1 2" key="1">
    <citation type="submission" date="2021-09" db="EMBL/GenBank/DDBJ databases">
        <title>Genomic insights and catalytic innovation underlie evolution of tropane alkaloids biosynthesis.</title>
        <authorList>
            <person name="Wang Y.-J."/>
            <person name="Tian T."/>
            <person name="Huang J.-P."/>
            <person name="Huang S.-X."/>
        </authorList>
    </citation>
    <scope>NUCLEOTIDE SEQUENCE [LARGE SCALE GENOMIC DNA]</scope>
    <source>
        <strain evidence="1">KIB-2018</strain>
        <tissue evidence="1">Leaf</tissue>
    </source>
</reference>
<dbReference type="AlphaFoldDB" id="A0AAV8S522"/>
<sequence length="74" mass="8319">MSDLGVEVCFRKFQSRPIEFQPRHFLSSPDSGLRQRNLSCSSYSISTVGRIRAPRADGKEAIVMVTPSKFEKKG</sequence>
<dbReference type="EMBL" id="JAIWQS010000209">
    <property type="protein sequence ID" value="KAJ8747264.1"/>
    <property type="molecule type" value="Genomic_DNA"/>
</dbReference>
<organism evidence="1 2">
    <name type="scientific">Erythroxylum novogranatense</name>
    <dbReference type="NCBI Taxonomy" id="1862640"/>
    <lineage>
        <taxon>Eukaryota</taxon>
        <taxon>Viridiplantae</taxon>
        <taxon>Streptophyta</taxon>
        <taxon>Embryophyta</taxon>
        <taxon>Tracheophyta</taxon>
        <taxon>Spermatophyta</taxon>
        <taxon>Magnoliopsida</taxon>
        <taxon>eudicotyledons</taxon>
        <taxon>Gunneridae</taxon>
        <taxon>Pentapetalae</taxon>
        <taxon>rosids</taxon>
        <taxon>fabids</taxon>
        <taxon>Malpighiales</taxon>
        <taxon>Erythroxylaceae</taxon>
        <taxon>Erythroxylum</taxon>
    </lineage>
</organism>
<protein>
    <submittedName>
        <fullName evidence="1">Uncharacterized protein</fullName>
    </submittedName>
</protein>
<evidence type="ECO:0000313" key="1">
    <source>
        <dbReference type="EMBL" id="KAJ8747264.1"/>
    </source>
</evidence>
<keyword evidence="2" id="KW-1185">Reference proteome</keyword>
<name>A0AAV8S522_9ROSI</name>
<comment type="caution">
    <text evidence="1">The sequence shown here is derived from an EMBL/GenBank/DDBJ whole genome shotgun (WGS) entry which is preliminary data.</text>
</comment>
<dbReference type="Proteomes" id="UP001159364">
    <property type="component" value="Unassembled WGS sequence"/>
</dbReference>
<proteinExistence type="predicted"/>